<name>Q8X0Q5_NEUCS</name>
<gene>
    <name evidence="2" type="primary">5E6.120</name>
</gene>
<sequence>MAGPVSKPVELVFTRDNTRRYVIWKGEIDGQPIVTHGFGALFPERYLPSRSAETSIWHCPVRTCGQAYATPPDLGDHFVVRTAQWTHCFKTILMPGLLVMKIQLTSASPTQRFHAGSILHDHLDGTFSVRSQDPENAFDAICQPYVASQGHKLQSPSLRRPSHSNHFELGPGAPETSAIAVDRHDKSKPRTGNKPPSSSSEVNSDDESGDDESDGSDAGQSDTDDSDGSGDSDSDASDTDEAEDEVGHQKANETKLQSNVNSEASSDDSDTNDNESRGRKTDQQNKDKPACANIEVATNYPRNVGIQEEDTDRSPPATSPARVAEDDKQQSDPPHCKYANSDVWKYITSFTSDFLPVPADLCLLELLILPRQRDLPYCWKRWLNLRKPSLKTLTAVALYLGGVQRNTPCGNMRCAEFQGLHDELHHNGDKNAPRFHPQFAFDMCIQLPDYLRKVSPALEKRFRGYYCCNAYFRHNTKALTMPGTFVDPSTQPWNATSKKRKANNDEVIPAPKKAKTLQAHAVQKEETTNKWDKKNNRMSKSGTQPAKWETKWEKLPHNGRPLDSGPPLAYSSSKLTARHVVDDYDTTFQIVTLSRTSPRNFQAYDRALLFVVKQGATAAGVSSQDKAVQ</sequence>
<feature type="compositionally biased region" description="Acidic residues" evidence="1">
    <location>
        <begin position="203"/>
        <end position="215"/>
    </location>
</feature>
<reference evidence="2" key="2">
    <citation type="submission" date="2002-01" db="EMBL/GenBank/DDBJ databases">
        <authorList>
            <person name="German Neurospora genome project"/>
        </authorList>
    </citation>
    <scope>NUCLEOTIDE SEQUENCE</scope>
</reference>
<evidence type="ECO:0000313" key="2">
    <source>
        <dbReference type="EMBL" id="CAD21253.1"/>
    </source>
</evidence>
<feature type="region of interest" description="Disordered" evidence="1">
    <location>
        <begin position="519"/>
        <end position="547"/>
    </location>
</feature>
<dbReference type="EMBL" id="AL670004">
    <property type="protein sequence ID" value="CAD21253.1"/>
    <property type="molecule type" value="Genomic_DNA"/>
</dbReference>
<feature type="compositionally biased region" description="Acidic residues" evidence="1">
    <location>
        <begin position="222"/>
        <end position="244"/>
    </location>
</feature>
<feature type="compositionally biased region" description="Basic and acidic residues" evidence="1">
    <location>
        <begin position="522"/>
        <end position="535"/>
    </location>
</feature>
<evidence type="ECO:0000256" key="1">
    <source>
        <dbReference type="SAM" id="MobiDB-lite"/>
    </source>
</evidence>
<protein>
    <submittedName>
        <fullName evidence="2">Uncharacterized protein 5E6.120</fullName>
    </submittedName>
</protein>
<reference evidence="2" key="1">
    <citation type="submission" date="2002-01" db="EMBL/GenBank/DDBJ databases">
        <authorList>
            <person name="Schulte U."/>
            <person name="Aign V."/>
            <person name="Hoheisel J."/>
            <person name="Brandt P."/>
            <person name="Fartmann B."/>
            <person name="Holland R."/>
            <person name="Nyakatura G."/>
            <person name="Mewes H.W."/>
            <person name="Mannhaupt G."/>
        </authorList>
    </citation>
    <scope>NUCLEOTIDE SEQUENCE</scope>
</reference>
<feature type="region of interest" description="Disordered" evidence="1">
    <location>
        <begin position="152"/>
        <end position="335"/>
    </location>
</feature>
<dbReference type="VEuPathDB" id="FungiDB:NCU08864"/>
<accession>Q8X0Q5</accession>
<dbReference type="AlphaFoldDB" id="Q8X0Q5"/>
<organism evidence="2">
    <name type="scientific">Neurospora crassa</name>
    <dbReference type="NCBI Taxonomy" id="5141"/>
    <lineage>
        <taxon>Eukaryota</taxon>
        <taxon>Fungi</taxon>
        <taxon>Dikarya</taxon>
        <taxon>Ascomycota</taxon>
        <taxon>Pezizomycotina</taxon>
        <taxon>Sordariomycetes</taxon>
        <taxon>Sordariomycetidae</taxon>
        <taxon>Sordariales</taxon>
        <taxon>Sordariaceae</taxon>
        <taxon>Neurospora</taxon>
    </lineage>
</organism>
<feature type="compositionally biased region" description="Basic and acidic residues" evidence="1">
    <location>
        <begin position="274"/>
        <end position="289"/>
    </location>
</feature>
<proteinExistence type="predicted"/>